<evidence type="ECO:0000313" key="2">
    <source>
        <dbReference type="Proteomes" id="UP000015106"/>
    </source>
</evidence>
<reference evidence="2" key="1">
    <citation type="journal article" date="2013" name="Nature">
        <title>Draft genome of the wheat A-genome progenitor Triticum urartu.</title>
        <authorList>
            <person name="Ling H.Q."/>
            <person name="Zhao S."/>
            <person name="Liu D."/>
            <person name="Wang J."/>
            <person name="Sun H."/>
            <person name="Zhang C."/>
            <person name="Fan H."/>
            <person name="Li D."/>
            <person name="Dong L."/>
            <person name="Tao Y."/>
            <person name="Gao C."/>
            <person name="Wu H."/>
            <person name="Li Y."/>
            <person name="Cui Y."/>
            <person name="Guo X."/>
            <person name="Zheng S."/>
            <person name="Wang B."/>
            <person name="Yu K."/>
            <person name="Liang Q."/>
            <person name="Yang W."/>
            <person name="Lou X."/>
            <person name="Chen J."/>
            <person name="Feng M."/>
            <person name="Jian J."/>
            <person name="Zhang X."/>
            <person name="Luo G."/>
            <person name="Jiang Y."/>
            <person name="Liu J."/>
            <person name="Wang Z."/>
            <person name="Sha Y."/>
            <person name="Zhang B."/>
            <person name="Wu H."/>
            <person name="Tang D."/>
            <person name="Shen Q."/>
            <person name="Xue P."/>
            <person name="Zou S."/>
            <person name="Wang X."/>
            <person name="Liu X."/>
            <person name="Wang F."/>
            <person name="Yang Y."/>
            <person name="An X."/>
            <person name="Dong Z."/>
            <person name="Zhang K."/>
            <person name="Zhang X."/>
            <person name="Luo M.C."/>
            <person name="Dvorak J."/>
            <person name="Tong Y."/>
            <person name="Wang J."/>
            <person name="Yang H."/>
            <person name="Li Z."/>
            <person name="Wang D."/>
            <person name="Zhang A."/>
            <person name="Wang J."/>
        </authorList>
    </citation>
    <scope>NUCLEOTIDE SEQUENCE</scope>
    <source>
        <strain evidence="2">cv. G1812</strain>
    </source>
</reference>
<accession>A0A8R7TJS4</accession>
<name>A0A8R7TJS4_TRIUA</name>
<dbReference type="Proteomes" id="UP000015106">
    <property type="component" value="Chromosome 2"/>
</dbReference>
<evidence type="ECO:0000313" key="1">
    <source>
        <dbReference type="EnsemblPlants" id="TuG1812G0200003963.01.T01"/>
    </source>
</evidence>
<dbReference type="Gramene" id="TuG1812G0200003963.01.T01">
    <property type="protein sequence ID" value="TuG1812G0200003963.01.T01"/>
    <property type="gene ID" value="TuG1812G0200003963.01"/>
</dbReference>
<organism evidence="1 2">
    <name type="scientific">Triticum urartu</name>
    <name type="common">Red wild einkorn</name>
    <name type="synonym">Crithodium urartu</name>
    <dbReference type="NCBI Taxonomy" id="4572"/>
    <lineage>
        <taxon>Eukaryota</taxon>
        <taxon>Viridiplantae</taxon>
        <taxon>Streptophyta</taxon>
        <taxon>Embryophyta</taxon>
        <taxon>Tracheophyta</taxon>
        <taxon>Spermatophyta</taxon>
        <taxon>Magnoliopsida</taxon>
        <taxon>Liliopsida</taxon>
        <taxon>Poales</taxon>
        <taxon>Poaceae</taxon>
        <taxon>BOP clade</taxon>
        <taxon>Pooideae</taxon>
        <taxon>Triticodae</taxon>
        <taxon>Triticeae</taxon>
        <taxon>Triticinae</taxon>
        <taxon>Triticum</taxon>
    </lineage>
</organism>
<dbReference type="AlphaFoldDB" id="A0A8R7TJS4"/>
<keyword evidence="2" id="KW-1185">Reference proteome</keyword>
<dbReference type="EnsemblPlants" id="TuG1812G0200003963.01.T01">
    <property type="protein sequence ID" value="TuG1812G0200003963.01.T01"/>
    <property type="gene ID" value="TuG1812G0200003963.01"/>
</dbReference>
<proteinExistence type="predicted"/>
<reference evidence="1" key="3">
    <citation type="submission" date="2022-06" db="UniProtKB">
        <authorList>
            <consortium name="EnsemblPlants"/>
        </authorList>
    </citation>
    <scope>IDENTIFICATION</scope>
</reference>
<reference evidence="1" key="2">
    <citation type="submission" date="2018-03" db="EMBL/GenBank/DDBJ databases">
        <title>The Triticum urartu genome reveals the dynamic nature of wheat genome evolution.</title>
        <authorList>
            <person name="Ling H."/>
            <person name="Ma B."/>
            <person name="Shi X."/>
            <person name="Liu H."/>
            <person name="Dong L."/>
            <person name="Sun H."/>
            <person name="Cao Y."/>
            <person name="Gao Q."/>
            <person name="Zheng S."/>
            <person name="Li Y."/>
            <person name="Yu Y."/>
            <person name="Du H."/>
            <person name="Qi M."/>
            <person name="Li Y."/>
            <person name="Yu H."/>
            <person name="Cui Y."/>
            <person name="Wang N."/>
            <person name="Chen C."/>
            <person name="Wu H."/>
            <person name="Zhao Y."/>
            <person name="Zhang J."/>
            <person name="Li Y."/>
            <person name="Zhou W."/>
            <person name="Zhang B."/>
            <person name="Hu W."/>
            <person name="Eijk M."/>
            <person name="Tang J."/>
            <person name="Witsenboer H."/>
            <person name="Zhao S."/>
            <person name="Li Z."/>
            <person name="Zhang A."/>
            <person name="Wang D."/>
            <person name="Liang C."/>
        </authorList>
    </citation>
    <scope>NUCLEOTIDE SEQUENCE [LARGE SCALE GENOMIC DNA]</scope>
    <source>
        <strain evidence="1">cv. G1812</strain>
    </source>
</reference>
<protein>
    <submittedName>
        <fullName evidence="1">Uncharacterized protein</fullName>
    </submittedName>
</protein>
<sequence length="143" mass="14781">MGVATVAGWAPLSRPPARASARWRPGREGCVVPQPRRCCCSSGCCLPEDKCQRPINRDEVVPIVGAAAGRSGPFRRPKAGTAALCRDPRVTADGWERACPLALFSAGSGLTTPPLGAGLKFGSSSGLPPPCPIALCKSVLITC</sequence>